<dbReference type="InterPro" id="IPR058866">
    <property type="entry name" value="GDPGP1_N"/>
</dbReference>
<dbReference type="GO" id="GO:0005085">
    <property type="term" value="F:guanyl-nucleotide exchange factor activity"/>
    <property type="evidence" value="ECO:0007669"/>
    <property type="project" value="UniProtKB-KW"/>
</dbReference>
<comment type="catalytic activity">
    <reaction evidence="1">
        <text>GDP-alpha-D-glucose + phosphate = alpha-D-glucose 1-phosphate + GDP + H(+)</text>
        <dbReference type="Rhea" id="RHEA:30387"/>
        <dbReference type="ChEBI" id="CHEBI:15378"/>
        <dbReference type="ChEBI" id="CHEBI:43474"/>
        <dbReference type="ChEBI" id="CHEBI:58189"/>
        <dbReference type="ChEBI" id="CHEBI:58601"/>
        <dbReference type="ChEBI" id="CHEBI:62230"/>
        <dbReference type="EC" id="2.7.7.78"/>
    </reaction>
</comment>
<dbReference type="InterPro" id="IPR026506">
    <property type="entry name" value="GDPGP"/>
</dbReference>
<dbReference type="InterPro" id="IPR058865">
    <property type="entry name" value="GDPGP1_C"/>
</dbReference>
<evidence type="ECO:0000256" key="8">
    <source>
        <dbReference type="ARBA" id="ARBA00022658"/>
    </source>
</evidence>
<evidence type="ECO:0000256" key="9">
    <source>
        <dbReference type="ARBA" id="ARBA00022679"/>
    </source>
</evidence>
<keyword evidence="9" id="KW-0808">Transferase</keyword>
<evidence type="ECO:0000256" key="4">
    <source>
        <dbReference type="ARBA" id="ARBA00006451"/>
    </source>
</evidence>
<feature type="domain" description="GDPGP1-like C-terminal" evidence="13">
    <location>
        <begin position="206"/>
        <end position="304"/>
    </location>
</feature>
<evidence type="ECO:0000256" key="6">
    <source>
        <dbReference type="ARBA" id="ARBA00018857"/>
    </source>
</evidence>
<evidence type="ECO:0000256" key="2">
    <source>
        <dbReference type="ARBA" id="ARBA00003049"/>
    </source>
</evidence>
<comment type="similarity">
    <text evidence="4">Belongs to the GDPGP1 family.</text>
</comment>
<dbReference type="EMBL" id="KQ434869">
    <property type="protein sequence ID" value="KZC09338.1"/>
    <property type="molecule type" value="Genomic_DNA"/>
</dbReference>
<dbReference type="GO" id="GO:0080048">
    <property type="term" value="F:GDP-D-glucose phosphorylase activity"/>
    <property type="evidence" value="ECO:0007669"/>
    <property type="project" value="UniProtKB-EC"/>
</dbReference>
<protein>
    <recommendedName>
        <fullName evidence="6">GDP-D-glucose phosphorylase 1</fullName>
        <ecNumber evidence="5">2.7.7.78</ecNumber>
    </recommendedName>
</protein>
<dbReference type="AlphaFoldDB" id="A0A154PDL4"/>
<evidence type="ECO:0000313" key="16">
    <source>
        <dbReference type="Proteomes" id="UP000076502"/>
    </source>
</evidence>
<evidence type="ECO:0000256" key="12">
    <source>
        <dbReference type="ARBA" id="ARBA00022801"/>
    </source>
</evidence>
<feature type="domain" description="GDPGP1-like N-terminal" evidence="14">
    <location>
        <begin position="31"/>
        <end position="184"/>
    </location>
</feature>
<evidence type="ECO:0000256" key="10">
    <source>
        <dbReference type="ARBA" id="ARBA00022695"/>
    </source>
</evidence>
<evidence type="ECO:0000256" key="11">
    <source>
        <dbReference type="ARBA" id="ARBA00022741"/>
    </source>
</evidence>
<reference evidence="15 16" key="1">
    <citation type="submission" date="2015-07" db="EMBL/GenBank/DDBJ databases">
        <title>The genome of Dufourea novaeangliae.</title>
        <authorList>
            <person name="Pan H."/>
            <person name="Kapheim K."/>
        </authorList>
    </citation>
    <scope>NUCLEOTIDE SEQUENCE [LARGE SCALE GENOMIC DNA]</scope>
    <source>
        <strain evidence="15">0120121106</strain>
        <tissue evidence="15">Whole body</tissue>
    </source>
</reference>
<dbReference type="GO" id="GO:0006006">
    <property type="term" value="P:glucose metabolic process"/>
    <property type="evidence" value="ECO:0007669"/>
    <property type="project" value="TreeGrafter"/>
</dbReference>
<name>A0A154PDL4_DUFNO</name>
<gene>
    <name evidence="15" type="ORF">WN55_11078</name>
</gene>
<keyword evidence="10" id="KW-0548">Nucleotidyltransferase</keyword>
<dbReference type="EC" id="2.7.7.78" evidence="5"/>
<evidence type="ECO:0000313" key="15">
    <source>
        <dbReference type="EMBL" id="KZC09338.1"/>
    </source>
</evidence>
<evidence type="ECO:0000259" key="13">
    <source>
        <dbReference type="Pfam" id="PF26216"/>
    </source>
</evidence>
<comment type="function">
    <text evidence="2">Specific and highly efficient GDP-D-glucose phosphorylase regulating the levels of GDP-D-glucose in cells.</text>
</comment>
<dbReference type="GO" id="GO:0016787">
    <property type="term" value="F:hydrolase activity"/>
    <property type="evidence" value="ECO:0007669"/>
    <property type="project" value="UniProtKB-KW"/>
</dbReference>
<evidence type="ECO:0000259" key="14">
    <source>
        <dbReference type="Pfam" id="PF26217"/>
    </source>
</evidence>
<dbReference type="STRING" id="178035.A0A154PDL4"/>
<evidence type="ECO:0000256" key="5">
    <source>
        <dbReference type="ARBA" id="ARBA00012507"/>
    </source>
</evidence>
<dbReference type="GO" id="GO:0005737">
    <property type="term" value="C:cytoplasm"/>
    <property type="evidence" value="ECO:0007669"/>
    <property type="project" value="UniProtKB-SubCell"/>
</dbReference>
<dbReference type="PANTHER" id="PTHR20884">
    <property type="entry name" value="GDP-D-GLUCOSE PHOSPHORYLASE 1"/>
    <property type="match status" value="1"/>
</dbReference>
<keyword evidence="12" id="KW-0378">Hydrolase</keyword>
<dbReference type="Pfam" id="PF26217">
    <property type="entry name" value="GDPGP1_N"/>
    <property type="match status" value="1"/>
</dbReference>
<dbReference type="PANTHER" id="PTHR20884:SF8">
    <property type="entry name" value="GDP-D-GLUCOSE PHOSPHORYLASE 1"/>
    <property type="match status" value="1"/>
</dbReference>
<proteinExistence type="inferred from homology"/>
<sequence length="329" mass="38731">MFCDSNIRPSVCLARTLTDNTQSIEKSDEFNFDRTLKEKWEDAKKKGVFRYILNIKNSKFLTGKYQFLAQLNTDRGHKRRFPQSIISLTQPFDEKCFNFTHLPPEEKVIDLNEDDIIAINVSPIEYCHSLLIPERCKQLPQVVTKYSLYKALDIFLLSHDSYIRVAFNSLCAYSSVNHLHWHLYYLNHRMLLEYIDLEEYMGPIQILRNYPANGFCIKQSNVKNIDELVNWAFLIIDYLQTTEIAHNIYITRAMTDSGKQHEDLRIYIWARKSSVGIKDTNVFIPAVCEFFGHLSIKCNQIFNILYYKAILGFTCEKFQQLLQFHFLIS</sequence>
<evidence type="ECO:0000256" key="1">
    <source>
        <dbReference type="ARBA" id="ARBA00000063"/>
    </source>
</evidence>
<keyword evidence="7" id="KW-0963">Cytoplasm</keyword>
<keyword evidence="11" id="KW-0547">Nucleotide-binding</keyword>
<evidence type="ECO:0000256" key="3">
    <source>
        <dbReference type="ARBA" id="ARBA00004496"/>
    </source>
</evidence>
<dbReference type="Proteomes" id="UP000076502">
    <property type="component" value="Unassembled WGS sequence"/>
</dbReference>
<comment type="subcellular location">
    <subcellularLocation>
        <location evidence="3">Cytoplasm</location>
    </subcellularLocation>
</comment>
<dbReference type="GO" id="GO:0000166">
    <property type="term" value="F:nucleotide binding"/>
    <property type="evidence" value="ECO:0007669"/>
    <property type="project" value="UniProtKB-KW"/>
</dbReference>
<organism evidence="15 16">
    <name type="scientific">Dufourea novaeangliae</name>
    <name type="common">Sweat bee</name>
    <dbReference type="NCBI Taxonomy" id="178035"/>
    <lineage>
        <taxon>Eukaryota</taxon>
        <taxon>Metazoa</taxon>
        <taxon>Ecdysozoa</taxon>
        <taxon>Arthropoda</taxon>
        <taxon>Hexapoda</taxon>
        <taxon>Insecta</taxon>
        <taxon>Pterygota</taxon>
        <taxon>Neoptera</taxon>
        <taxon>Endopterygota</taxon>
        <taxon>Hymenoptera</taxon>
        <taxon>Apocrita</taxon>
        <taxon>Aculeata</taxon>
        <taxon>Apoidea</taxon>
        <taxon>Anthophila</taxon>
        <taxon>Halictidae</taxon>
        <taxon>Rophitinae</taxon>
        <taxon>Dufourea</taxon>
    </lineage>
</organism>
<accession>A0A154PDL4</accession>
<keyword evidence="8" id="KW-0344">Guanine-nucleotide releasing factor</keyword>
<dbReference type="Pfam" id="PF26216">
    <property type="entry name" value="GDPGP1_C"/>
    <property type="match status" value="1"/>
</dbReference>
<dbReference type="OrthoDB" id="417175at2759"/>
<evidence type="ECO:0000256" key="7">
    <source>
        <dbReference type="ARBA" id="ARBA00022490"/>
    </source>
</evidence>
<keyword evidence="16" id="KW-1185">Reference proteome</keyword>